<evidence type="ECO:0000313" key="1">
    <source>
        <dbReference type="EMBL" id="JAD65930.1"/>
    </source>
</evidence>
<organism evidence="1">
    <name type="scientific">Arundo donax</name>
    <name type="common">Giant reed</name>
    <name type="synonym">Donax arundinaceus</name>
    <dbReference type="NCBI Taxonomy" id="35708"/>
    <lineage>
        <taxon>Eukaryota</taxon>
        <taxon>Viridiplantae</taxon>
        <taxon>Streptophyta</taxon>
        <taxon>Embryophyta</taxon>
        <taxon>Tracheophyta</taxon>
        <taxon>Spermatophyta</taxon>
        <taxon>Magnoliopsida</taxon>
        <taxon>Liliopsida</taxon>
        <taxon>Poales</taxon>
        <taxon>Poaceae</taxon>
        <taxon>PACMAD clade</taxon>
        <taxon>Arundinoideae</taxon>
        <taxon>Arundineae</taxon>
        <taxon>Arundo</taxon>
    </lineage>
</organism>
<dbReference type="EMBL" id="GBRH01231965">
    <property type="protein sequence ID" value="JAD65930.1"/>
    <property type="molecule type" value="Transcribed_RNA"/>
</dbReference>
<proteinExistence type="predicted"/>
<protein>
    <submittedName>
        <fullName evidence="1">Uncharacterized protein</fullName>
    </submittedName>
</protein>
<name>A0A0A9BXN2_ARUDO</name>
<reference evidence="1" key="1">
    <citation type="submission" date="2014-09" db="EMBL/GenBank/DDBJ databases">
        <authorList>
            <person name="Magalhaes I.L.F."/>
            <person name="Oliveira U."/>
            <person name="Santos F.R."/>
            <person name="Vidigal T.H.D.A."/>
            <person name="Brescovit A.D."/>
            <person name="Santos A.J."/>
        </authorList>
    </citation>
    <scope>NUCLEOTIDE SEQUENCE</scope>
    <source>
        <tissue evidence="1">Shoot tissue taken approximately 20 cm above the soil surface</tissue>
    </source>
</reference>
<dbReference type="AlphaFoldDB" id="A0A0A9BXN2"/>
<reference evidence="1" key="2">
    <citation type="journal article" date="2015" name="Data Brief">
        <title>Shoot transcriptome of the giant reed, Arundo donax.</title>
        <authorList>
            <person name="Barrero R.A."/>
            <person name="Guerrero F.D."/>
            <person name="Moolhuijzen P."/>
            <person name="Goolsby J.A."/>
            <person name="Tidwell J."/>
            <person name="Bellgard S.E."/>
            <person name="Bellgard M.I."/>
        </authorList>
    </citation>
    <scope>NUCLEOTIDE SEQUENCE</scope>
    <source>
        <tissue evidence="1">Shoot tissue taken approximately 20 cm above the soil surface</tissue>
    </source>
</reference>
<accession>A0A0A9BXN2</accession>
<sequence>MSRHYQMIDYFMFISYLLVTYMF</sequence>